<protein>
    <submittedName>
        <fullName evidence="2">Uncharacterized protein</fullName>
    </submittedName>
</protein>
<feature type="compositionally biased region" description="Basic and acidic residues" evidence="1">
    <location>
        <begin position="218"/>
        <end position="227"/>
    </location>
</feature>
<accession>A0A023B2C9</accession>
<evidence type="ECO:0000313" key="3">
    <source>
        <dbReference type="Proteomes" id="UP000019763"/>
    </source>
</evidence>
<gene>
    <name evidence="2" type="ORF">GNI_123710</name>
</gene>
<reference evidence="2" key="1">
    <citation type="submission" date="2013-12" db="EMBL/GenBank/DDBJ databases">
        <authorList>
            <person name="Omoto C.K."/>
            <person name="Sibley D."/>
            <person name="Venepally P."/>
            <person name="Hadjithomas M."/>
            <person name="Karamycheva S."/>
            <person name="Brunk B."/>
            <person name="Roos D."/>
            <person name="Caler E."/>
            <person name="Lorenzi H."/>
        </authorList>
    </citation>
    <scope>NUCLEOTIDE SEQUENCE</scope>
</reference>
<feature type="compositionally biased region" description="Basic and acidic residues" evidence="1">
    <location>
        <begin position="185"/>
        <end position="195"/>
    </location>
</feature>
<keyword evidence="3" id="KW-1185">Reference proteome</keyword>
<dbReference type="VEuPathDB" id="CryptoDB:GNI_123710"/>
<dbReference type="AlphaFoldDB" id="A0A023B2C9"/>
<dbReference type="Proteomes" id="UP000019763">
    <property type="component" value="Unassembled WGS sequence"/>
</dbReference>
<evidence type="ECO:0000256" key="1">
    <source>
        <dbReference type="SAM" id="MobiDB-lite"/>
    </source>
</evidence>
<dbReference type="GeneID" id="22914348"/>
<evidence type="ECO:0000313" key="2">
    <source>
        <dbReference type="EMBL" id="EZG51714.1"/>
    </source>
</evidence>
<comment type="caution">
    <text evidence="2">The sequence shown here is derived from an EMBL/GenBank/DDBJ whole genome shotgun (WGS) entry which is preliminary data.</text>
</comment>
<organism evidence="2 3">
    <name type="scientific">Gregarina niphandrodes</name>
    <name type="common">Septate eugregarine</name>
    <dbReference type="NCBI Taxonomy" id="110365"/>
    <lineage>
        <taxon>Eukaryota</taxon>
        <taxon>Sar</taxon>
        <taxon>Alveolata</taxon>
        <taxon>Apicomplexa</taxon>
        <taxon>Conoidasida</taxon>
        <taxon>Gregarinasina</taxon>
        <taxon>Eugregarinorida</taxon>
        <taxon>Gregarinidae</taxon>
        <taxon>Gregarina</taxon>
    </lineage>
</organism>
<name>A0A023B2C9_GRENI</name>
<dbReference type="RefSeq" id="XP_011131927.1">
    <property type="nucleotide sequence ID" value="XM_011133625.1"/>
</dbReference>
<dbReference type="EMBL" id="AFNH02000923">
    <property type="protein sequence ID" value="EZG51714.1"/>
    <property type="molecule type" value="Genomic_DNA"/>
</dbReference>
<proteinExistence type="predicted"/>
<sequence>MDLMHEVLLSVKDLGDDLDDRLTEVLGAEFQRLVGQLRTVFAEQFQGGGLGDQLAEKVCGRLANRKSEVNSDKANDVLNADQKSIDQKATKLAEKLSQALTGPLEEAVEVAVAASVHDCVRHLAAVLTDAVDNAVRERHQELTESLTGLLTHERQNSATPTPAGSRQRDTRPGDVRAGGRNGSRGRNDSGGRGIEDSSPGAESDVTEPIDGTRGSLEQSKRTDKAGDQRSGGNFAVSPDRLARSLQPVVSASVEQAFRQQERNLLSGSGRSGLGLSGVGVSGQLGGPPGGSGYGLKSGGFVSGEEYGALRQEIARLQQQVEIICAVVKGLEHNLLTGVARLLAAEEQPRPNTLLDSLAYSQTAQHGLETSYATPAALDISVFDKRNTEDTRTASSVNLHSRN</sequence>
<feature type="region of interest" description="Disordered" evidence="1">
    <location>
        <begin position="146"/>
        <end position="239"/>
    </location>
</feature>